<feature type="compositionally biased region" description="Gly residues" evidence="1">
    <location>
        <begin position="386"/>
        <end position="418"/>
    </location>
</feature>
<dbReference type="Gene3D" id="2.60.40.10">
    <property type="entry name" value="Immunoglobulins"/>
    <property type="match status" value="1"/>
</dbReference>
<dbReference type="InterPro" id="IPR013783">
    <property type="entry name" value="Ig-like_fold"/>
</dbReference>
<evidence type="ECO:0000313" key="5">
    <source>
        <dbReference type="Proteomes" id="UP000073816"/>
    </source>
</evidence>
<dbReference type="RefSeq" id="WP_067542898.1">
    <property type="nucleotide sequence ID" value="NZ_CP012836.1"/>
</dbReference>
<organism evidence="4 5">
    <name type="scientific">Algoriphagus sanaruensis</name>
    <dbReference type="NCBI Taxonomy" id="1727163"/>
    <lineage>
        <taxon>Bacteria</taxon>
        <taxon>Pseudomonadati</taxon>
        <taxon>Bacteroidota</taxon>
        <taxon>Cytophagia</taxon>
        <taxon>Cytophagales</taxon>
        <taxon>Cyclobacteriaceae</taxon>
        <taxon>Algoriphagus</taxon>
    </lineage>
</organism>
<feature type="region of interest" description="Disordered" evidence="1">
    <location>
        <begin position="583"/>
        <end position="612"/>
    </location>
</feature>
<dbReference type="EMBL" id="CP012836">
    <property type="protein sequence ID" value="AMQ55096.1"/>
    <property type="molecule type" value="Genomic_DNA"/>
</dbReference>
<sequence>MNIKFPLRFQDALILVISFILTINLAHAQCVPGETVTQTINTVGSGTFTIPAGVTSIRVQIWGAGGRGGNRSNDGTGGGGGGGAYSESTISVIGGNTYYYSVGQGSTSTNPGGDSWFSSSANVNNAVVLAKGGQSVGNNDSDGADGGDRRDGIGDIRYSGGDGGDGEGGDGGGGGSSASSTNDGQDGRDGDNGSTGGNGGSDSGSGGNGQESRDGNGADGANPGGGGGGATRDQQSGTLTGGKGGDGQIIISYVCPSCGPVINYSANVQQFKVPAGVTYIIVEAWGGGGKGAGRDNDRGGGAGGGAGAYSRSTLTVTPGETLYFSTGTGSTGYGTPGGDSWISRNNDGSNALVRAKGGNSVSGNNATTGATGGLASQSIGDTKINGGNGDNGGNSNGTDGGDGGDSPNGGQGGQGGDNGNESGADGASPGGGGGGGKTESNSQTRNGGNGGNGLIKISYDCSVTNPSGCWRYIDDGSVSGVVIMEFFNDCNWEAPENLLEFEVLVVGGGGGGGLRSGGGGGGGGLVHARADVSEITATGLPANSIFQIKVGSGGAGSSDRTQKGGNGVESSFDLGGTYEIIAGGGGGGGSDDDRSGRANRSGANGSNSSIKNNITGFGVVSSRFFGGSGGGAAHGSENPGNGNGNGKNGGEADDHAGGGGGGAGSNGRKARDQDKGGDGGAGLIFPDEFGERIYAAGGGGGSRDDDEEDRGFGGTNLRGGNGGFDNEGPSVSGEDGQSPGSGGGGSGHDDDNVSGGKGAKGVVIIRYEIAKILPVEINSFTVKLDAQNRESVLTWTTVKEWDNSHFEIERSVNDVKSWETIGTINGAGYSDQLRTYAYSDNKLPAVGGNVFYRLKQVDFNGNSKYSDTKSIRIEAVSGKGSWVAYPNPSFKGQYVHIDLLNSTTHNEEPIYIQLSNSSGTSITSIEVDKPSEVEKTINTFIEQQNTGIFVVKLNWGDFSEILKIQVK</sequence>
<feature type="region of interest" description="Disordered" evidence="1">
    <location>
        <begin position="131"/>
        <end position="245"/>
    </location>
</feature>
<name>A0A142EIZ1_9BACT</name>
<dbReference type="PATRIC" id="fig|1727163.4.peg.364"/>
<evidence type="ECO:0000256" key="1">
    <source>
        <dbReference type="SAM" id="MobiDB-lite"/>
    </source>
</evidence>
<feature type="domain" description="Glycine-rich" evidence="3">
    <location>
        <begin position="44"/>
        <end position="253"/>
    </location>
</feature>
<dbReference type="InterPro" id="IPR049304">
    <property type="entry name" value="Gly_rich_dom"/>
</dbReference>
<feature type="region of interest" description="Disordered" evidence="1">
    <location>
        <begin position="630"/>
        <end position="755"/>
    </location>
</feature>
<dbReference type="Pfam" id="PF21722">
    <property type="entry name" value="Gly_rich_2"/>
    <property type="match status" value="3"/>
</dbReference>
<feature type="domain" description="Glycine-rich" evidence="3">
    <location>
        <begin position="270"/>
        <end position="459"/>
    </location>
</feature>
<feature type="compositionally biased region" description="Gly residues" evidence="1">
    <location>
        <begin position="428"/>
        <end position="437"/>
    </location>
</feature>
<keyword evidence="5" id="KW-1185">Reference proteome</keyword>
<gene>
    <name evidence="4" type="ORF">AO498_01740</name>
</gene>
<evidence type="ECO:0000259" key="3">
    <source>
        <dbReference type="Pfam" id="PF21722"/>
    </source>
</evidence>
<feature type="chain" id="PRO_5007494299" description="Glycine-rich domain-containing protein" evidence="2">
    <location>
        <begin position="29"/>
        <end position="967"/>
    </location>
</feature>
<evidence type="ECO:0000256" key="2">
    <source>
        <dbReference type="SAM" id="SignalP"/>
    </source>
</evidence>
<accession>A0A142EIZ1</accession>
<protein>
    <recommendedName>
        <fullName evidence="3">Glycine-rich domain-containing protein</fullName>
    </recommendedName>
</protein>
<evidence type="ECO:0000313" key="4">
    <source>
        <dbReference type="EMBL" id="AMQ55096.1"/>
    </source>
</evidence>
<keyword evidence="2" id="KW-0732">Signal</keyword>
<feature type="compositionally biased region" description="Low complexity" evidence="1">
    <location>
        <begin position="598"/>
        <end position="609"/>
    </location>
</feature>
<dbReference type="STRING" id="1727163.AO498_01740"/>
<reference evidence="5" key="1">
    <citation type="submission" date="2015-09" db="EMBL/GenBank/DDBJ databases">
        <title>Complete sequence of Algoriphagus sp. M8-2.</title>
        <authorList>
            <person name="Shintani M."/>
        </authorList>
    </citation>
    <scope>NUCLEOTIDE SEQUENCE [LARGE SCALE GENOMIC DNA]</scope>
    <source>
        <strain evidence="5">M8-2</strain>
    </source>
</reference>
<feature type="compositionally biased region" description="Gly residues" evidence="1">
    <location>
        <begin position="712"/>
        <end position="725"/>
    </location>
</feature>
<dbReference type="OrthoDB" id="1443240at2"/>
<feature type="compositionally biased region" description="Gly residues" evidence="1">
    <location>
        <begin position="193"/>
        <end position="209"/>
    </location>
</feature>
<dbReference type="Proteomes" id="UP000073816">
    <property type="component" value="Chromosome"/>
</dbReference>
<proteinExistence type="predicted"/>
<feature type="region of interest" description="Disordered" evidence="1">
    <location>
        <begin position="326"/>
        <end position="449"/>
    </location>
</feature>
<dbReference type="AlphaFoldDB" id="A0A142EIZ1"/>
<dbReference type="KEGG" id="alm:AO498_01740"/>
<reference evidence="4 5" key="2">
    <citation type="journal article" date="2016" name="Genome Announc.">
        <title>Complete Genome Sequence of Algoriphagus sp. Strain M8-2, Isolated from a Brackish Lake.</title>
        <authorList>
            <person name="Muraguchi Y."/>
            <person name="Kushimoto K."/>
            <person name="Ohtsubo Y."/>
            <person name="Suzuki T."/>
            <person name="Dohra H."/>
            <person name="Kimbara K."/>
            <person name="Shintani M."/>
        </authorList>
    </citation>
    <scope>NUCLEOTIDE SEQUENCE [LARGE SCALE GENOMIC DNA]</scope>
    <source>
        <strain evidence="4 5">M8-2</strain>
    </source>
</reference>
<feature type="domain" description="Glycine-rich" evidence="3">
    <location>
        <begin position="490"/>
        <end position="613"/>
    </location>
</feature>
<feature type="signal peptide" evidence="2">
    <location>
        <begin position="1"/>
        <end position="28"/>
    </location>
</feature>
<feature type="region of interest" description="Disordered" evidence="1">
    <location>
        <begin position="292"/>
        <end position="312"/>
    </location>
</feature>